<gene>
    <name evidence="2" type="ORF">ACFQ4G_16125</name>
</gene>
<feature type="transmembrane region" description="Helical" evidence="1">
    <location>
        <begin position="189"/>
        <end position="208"/>
    </location>
</feature>
<sequence>MSLDVDTLQFATLTSRGAYLAVFIVVVLRQRREIYLWHWIGSILFSVLTSLFMMSGPLGGWMPLSRGLVTYCGFGASLALAWSGLRLFYGRSVAPSHLMLLAWLPGLLHTGALLVGLSPRIALALVFAPCLLTTILAVYECLRTRAGDRLWSQYIIVAAMSFYALSFAASLAILLATDLPMQTEEAARMSLAVDQVSGVLVHFAYLAMSGERASLRLGRLAQTDPLTGLANRRGLIETLHQAW</sequence>
<evidence type="ECO:0000256" key="1">
    <source>
        <dbReference type="SAM" id="Phobius"/>
    </source>
</evidence>
<evidence type="ECO:0000313" key="2">
    <source>
        <dbReference type="EMBL" id="MFD1303101.1"/>
    </source>
</evidence>
<organism evidence="2 3">
    <name type="scientific">Methylobacterium marchantiae</name>
    <dbReference type="NCBI Taxonomy" id="600331"/>
    <lineage>
        <taxon>Bacteria</taxon>
        <taxon>Pseudomonadati</taxon>
        <taxon>Pseudomonadota</taxon>
        <taxon>Alphaproteobacteria</taxon>
        <taxon>Hyphomicrobiales</taxon>
        <taxon>Methylobacteriaceae</taxon>
        <taxon>Methylobacterium</taxon>
    </lineage>
</organism>
<feature type="transmembrane region" description="Helical" evidence="1">
    <location>
        <begin position="6"/>
        <end position="28"/>
    </location>
</feature>
<protein>
    <recommendedName>
        <fullName evidence="4">GGDEF domain-containing protein</fullName>
    </recommendedName>
</protein>
<dbReference type="RefSeq" id="WP_238207194.1">
    <property type="nucleotide sequence ID" value="NZ_JBHTND010000023.1"/>
</dbReference>
<keyword evidence="1" id="KW-1133">Transmembrane helix</keyword>
<dbReference type="EMBL" id="JBHTND010000023">
    <property type="protein sequence ID" value="MFD1303101.1"/>
    <property type="molecule type" value="Genomic_DNA"/>
</dbReference>
<keyword evidence="3" id="KW-1185">Reference proteome</keyword>
<name>A0ABW3X238_9HYPH</name>
<reference evidence="3" key="1">
    <citation type="journal article" date="2019" name="Int. J. Syst. Evol. Microbiol.">
        <title>The Global Catalogue of Microorganisms (GCM) 10K type strain sequencing project: providing services to taxonomists for standard genome sequencing and annotation.</title>
        <authorList>
            <consortium name="The Broad Institute Genomics Platform"/>
            <consortium name="The Broad Institute Genome Sequencing Center for Infectious Disease"/>
            <person name="Wu L."/>
            <person name="Ma J."/>
        </authorList>
    </citation>
    <scope>NUCLEOTIDE SEQUENCE [LARGE SCALE GENOMIC DNA]</scope>
    <source>
        <strain evidence="3">CCUG 56108</strain>
    </source>
</reference>
<dbReference type="Proteomes" id="UP001597176">
    <property type="component" value="Unassembled WGS sequence"/>
</dbReference>
<evidence type="ECO:0008006" key="4">
    <source>
        <dbReference type="Google" id="ProtNLM"/>
    </source>
</evidence>
<keyword evidence="1" id="KW-0472">Membrane</keyword>
<comment type="caution">
    <text evidence="2">The sequence shown here is derived from an EMBL/GenBank/DDBJ whole genome shotgun (WGS) entry which is preliminary data.</text>
</comment>
<accession>A0ABW3X238</accession>
<feature type="transmembrane region" description="Helical" evidence="1">
    <location>
        <begin position="154"/>
        <end position="177"/>
    </location>
</feature>
<keyword evidence="1" id="KW-0812">Transmembrane</keyword>
<feature type="transmembrane region" description="Helical" evidence="1">
    <location>
        <begin position="35"/>
        <end position="56"/>
    </location>
</feature>
<feature type="transmembrane region" description="Helical" evidence="1">
    <location>
        <begin position="68"/>
        <end position="89"/>
    </location>
</feature>
<feature type="transmembrane region" description="Helical" evidence="1">
    <location>
        <begin position="121"/>
        <end position="142"/>
    </location>
</feature>
<evidence type="ECO:0000313" key="3">
    <source>
        <dbReference type="Proteomes" id="UP001597176"/>
    </source>
</evidence>
<feature type="transmembrane region" description="Helical" evidence="1">
    <location>
        <begin position="96"/>
        <end position="115"/>
    </location>
</feature>
<proteinExistence type="predicted"/>